<reference evidence="4 5" key="1">
    <citation type="submission" date="2017-07" db="EMBL/GenBank/DDBJ databases">
        <title>Draft Genome Sequences of Select Purple Nonsulfur Bacteria.</title>
        <authorList>
            <person name="Lasarre B."/>
            <person name="Mckinlay J.B."/>
        </authorList>
    </citation>
    <scope>NUCLEOTIDE SEQUENCE [LARGE SCALE GENOMIC DNA]</scope>
    <source>
        <strain evidence="4 5">DSM 5909</strain>
    </source>
</reference>
<dbReference type="PIRSF" id="PIRSF018005">
    <property type="entry name" value="UCP018005"/>
    <property type="match status" value="1"/>
</dbReference>
<dbReference type="Proteomes" id="UP000249130">
    <property type="component" value="Unassembled WGS sequence"/>
</dbReference>
<dbReference type="PANTHER" id="PTHR43397">
    <property type="entry name" value="ERGOTHIONEINE BIOSYNTHESIS PROTEIN 1"/>
    <property type="match status" value="1"/>
</dbReference>
<gene>
    <name evidence="4" type="primary">egtD</name>
    <name evidence="4" type="ORF">CH341_12550</name>
</gene>
<dbReference type="PANTHER" id="PTHR43397:SF1">
    <property type="entry name" value="ERGOTHIONEINE BIOSYNTHESIS PROTEIN 1"/>
    <property type="match status" value="1"/>
</dbReference>
<evidence type="ECO:0000313" key="4">
    <source>
        <dbReference type="EMBL" id="RAI43768.1"/>
    </source>
</evidence>
<dbReference type="Gene3D" id="3.40.50.150">
    <property type="entry name" value="Vaccinia Virus protein VP39"/>
    <property type="match status" value="1"/>
</dbReference>
<keyword evidence="5" id="KW-1185">Reference proteome</keyword>
<keyword evidence="2 4" id="KW-0808">Transferase</keyword>
<evidence type="ECO:0000259" key="3">
    <source>
        <dbReference type="Pfam" id="PF10017"/>
    </source>
</evidence>
<proteinExistence type="predicted"/>
<feature type="domain" description="Histidine-specific methyltransferase SAM-dependent" evidence="3">
    <location>
        <begin position="23"/>
        <end position="319"/>
    </location>
</feature>
<dbReference type="OrthoDB" id="5289726at2"/>
<name>A0A327L7W7_9BRAD</name>
<evidence type="ECO:0000256" key="1">
    <source>
        <dbReference type="ARBA" id="ARBA00022603"/>
    </source>
</evidence>
<organism evidence="4 5">
    <name type="scientific">Rhodoplanes roseus</name>
    <dbReference type="NCBI Taxonomy" id="29409"/>
    <lineage>
        <taxon>Bacteria</taxon>
        <taxon>Pseudomonadati</taxon>
        <taxon>Pseudomonadota</taxon>
        <taxon>Alphaproteobacteria</taxon>
        <taxon>Hyphomicrobiales</taxon>
        <taxon>Nitrobacteraceae</taxon>
        <taxon>Rhodoplanes</taxon>
    </lineage>
</organism>
<dbReference type="GO" id="GO:0032259">
    <property type="term" value="P:methylation"/>
    <property type="evidence" value="ECO:0007669"/>
    <property type="project" value="UniProtKB-KW"/>
</dbReference>
<dbReference type="NCBIfam" id="TIGR03438">
    <property type="entry name" value="egtD_ergothio"/>
    <property type="match status" value="1"/>
</dbReference>
<dbReference type="InterPro" id="IPR017804">
    <property type="entry name" value="MeTrfase_EgtD-like"/>
</dbReference>
<dbReference type="InterPro" id="IPR051128">
    <property type="entry name" value="EgtD_Methyltrsf_superfamily"/>
</dbReference>
<dbReference type="Pfam" id="PF10017">
    <property type="entry name" value="Methyltransf_33"/>
    <property type="match status" value="1"/>
</dbReference>
<sequence length="322" mass="35872">MTAHVRLPRVPVPDDPGRRAFLTDVIEGLSADPKRIPPKYFYDERGSQLFEAITRTAEYYPTRTETGILTERAGEIASFVPKDSALVEFGAGSLTKARILLAAAPIKTFVPVDISGTFLEGEATRLSRDVPGLRVLPVAADFTAPFALPAEIAGQPRVGFFPGSTLGNFEPHEATAFLRHAGELLGAKARMIIGVDLVKDPDVLTRAYNDAAGVTAEFNLNLLRRINRELGANFDLGAFWHRAVYNREQLRIEMHLGSKTRQRVRIDGRCFDFRRGETIHTESSYKYTPELFRTLANGAGWRVAESWTDRDKWFAVHALVWG</sequence>
<dbReference type="RefSeq" id="WP_111419379.1">
    <property type="nucleotide sequence ID" value="NZ_NPEX01000071.1"/>
</dbReference>
<dbReference type="SUPFAM" id="SSF53335">
    <property type="entry name" value="S-adenosyl-L-methionine-dependent methyltransferases"/>
    <property type="match status" value="1"/>
</dbReference>
<dbReference type="EMBL" id="NPEX01000071">
    <property type="protein sequence ID" value="RAI43768.1"/>
    <property type="molecule type" value="Genomic_DNA"/>
</dbReference>
<dbReference type="InterPro" id="IPR029063">
    <property type="entry name" value="SAM-dependent_MTases_sf"/>
</dbReference>
<accession>A0A327L7W7</accession>
<protein>
    <submittedName>
        <fullName evidence="4">L-histidine N(Alpha)-methyltransferase</fullName>
    </submittedName>
</protein>
<dbReference type="AlphaFoldDB" id="A0A327L7W7"/>
<evidence type="ECO:0000256" key="2">
    <source>
        <dbReference type="ARBA" id="ARBA00022679"/>
    </source>
</evidence>
<dbReference type="GO" id="GO:0008168">
    <property type="term" value="F:methyltransferase activity"/>
    <property type="evidence" value="ECO:0007669"/>
    <property type="project" value="UniProtKB-KW"/>
</dbReference>
<dbReference type="InterPro" id="IPR019257">
    <property type="entry name" value="MeTrfase_dom"/>
</dbReference>
<evidence type="ECO:0000313" key="5">
    <source>
        <dbReference type="Proteomes" id="UP000249130"/>
    </source>
</evidence>
<comment type="caution">
    <text evidence="4">The sequence shown here is derived from an EMBL/GenBank/DDBJ whole genome shotgun (WGS) entry which is preliminary data.</text>
</comment>
<dbReference type="InterPro" id="IPR035094">
    <property type="entry name" value="EgtD"/>
</dbReference>
<keyword evidence="1 4" id="KW-0489">Methyltransferase</keyword>